<reference evidence="4 5" key="1">
    <citation type="submission" date="2016-10" db="EMBL/GenBank/DDBJ databases">
        <title>The Draft Genome Sequence of Actinokineospora bangkokensis 44EHWT reveals the biosynthetic pathway of antifungal compounds Thailandins with unusual extender unit butylmalonyl-CoA.</title>
        <authorList>
            <person name="Greule A."/>
            <person name="Intra B."/>
            <person name="Flemming S."/>
            <person name="Rommel M.G."/>
            <person name="Panbangred W."/>
            <person name="Bechthold A."/>
        </authorList>
    </citation>
    <scope>NUCLEOTIDE SEQUENCE [LARGE SCALE GENOMIC DNA]</scope>
    <source>
        <strain evidence="4 5">44EHW</strain>
    </source>
</reference>
<dbReference type="AlphaFoldDB" id="A0A1Q9LTQ0"/>
<keyword evidence="2" id="KW-0378">Hydrolase</keyword>
<dbReference type="Pfam" id="PF00545">
    <property type="entry name" value="Ribonuclease"/>
    <property type="match status" value="1"/>
</dbReference>
<dbReference type="RefSeq" id="WP_075972819.1">
    <property type="nucleotide sequence ID" value="NZ_MKQR01000002.1"/>
</dbReference>
<dbReference type="Proteomes" id="UP000186040">
    <property type="component" value="Unassembled WGS sequence"/>
</dbReference>
<dbReference type="InterPro" id="IPR016191">
    <property type="entry name" value="Ribonuclease/ribotoxin"/>
</dbReference>
<dbReference type="Gene3D" id="3.10.450.30">
    <property type="entry name" value="Microbial ribonucleases"/>
    <property type="match status" value="1"/>
</dbReference>
<keyword evidence="1" id="KW-0540">Nuclease</keyword>
<dbReference type="SUPFAM" id="SSF53933">
    <property type="entry name" value="Microbial ribonucleases"/>
    <property type="match status" value="1"/>
</dbReference>
<name>A0A1Q9LTQ0_9PSEU</name>
<feature type="compositionally biased region" description="Low complexity" evidence="3">
    <location>
        <begin position="33"/>
        <end position="60"/>
    </location>
</feature>
<evidence type="ECO:0000256" key="2">
    <source>
        <dbReference type="ARBA" id="ARBA00022801"/>
    </source>
</evidence>
<accession>A0A1Q9LTQ0</accession>
<comment type="caution">
    <text evidence="4">The sequence shown here is derived from an EMBL/GenBank/DDBJ whole genome shotgun (WGS) entry which is preliminary data.</text>
</comment>
<keyword evidence="5" id="KW-1185">Reference proteome</keyword>
<evidence type="ECO:0000256" key="3">
    <source>
        <dbReference type="SAM" id="MobiDB-lite"/>
    </source>
</evidence>
<dbReference type="GO" id="GO:0016787">
    <property type="term" value="F:hydrolase activity"/>
    <property type="evidence" value="ECO:0007669"/>
    <property type="project" value="UniProtKB-KW"/>
</dbReference>
<feature type="region of interest" description="Disordered" evidence="3">
    <location>
        <begin position="29"/>
        <end position="73"/>
    </location>
</feature>
<dbReference type="InterPro" id="IPR000026">
    <property type="entry name" value="N1-like"/>
</dbReference>
<proteinExistence type="predicted"/>
<gene>
    <name evidence="4" type="ORF">BJP25_06385</name>
</gene>
<organism evidence="4 5">
    <name type="scientific">Actinokineospora bangkokensis</name>
    <dbReference type="NCBI Taxonomy" id="1193682"/>
    <lineage>
        <taxon>Bacteria</taxon>
        <taxon>Bacillati</taxon>
        <taxon>Actinomycetota</taxon>
        <taxon>Actinomycetes</taxon>
        <taxon>Pseudonocardiales</taxon>
        <taxon>Pseudonocardiaceae</taxon>
        <taxon>Actinokineospora</taxon>
    </lineage>
</organism>
<dbReference type="EMBL" id="MKQR01000002">
    <property type="protein sequence ID" value="OLR95379.1"/>
    <property type="molecule type" value="Genomic_DNA"/>
</dbReference>
<protein>
    <submittedName>
        <fullName evidence="4">Ribonuclease N</fullName>
    </submittedName>
</protein>
<evidence type="ECO:0000313" key="4">
    <source>
        <dbReference type="EMBL" id="OLR95379.1"/>
    </source>
</evidence>
<evidence type="ECO:0000313" key="5">
    <source>
        <dbReference type="Proteomes" id="UP000186040"/>
    </source>
</evidence>
<sequence length="160" mass="16855">MGSRKRITGALVGLVLLVLLGWLTKVSTDDDAPAGAAAPTSTARSSGSPSSPSPSSRAAGVTAPAGMAVEPLSSLPRQARDTWALIEGGGPFPYPRNDGVTFQNREGRLPKESSGYYKEYTVPTPGSPDRGARRLITGAEREVYYTEDHYGSFVAVDVAR</sequence>
<feature type="region of interest" description="Disordered" evidence="3">
    <location>
        <begin position="87"/>
        <end position="132"/>
    </location>
</feature>
<dbReference type="STRING" id="1193682.BJP25_06385"/>
<dbReference type="OrthoDB" id="5326845at2"/>
<dbReference type="GO" id="GO:0004521">
    <property type="term" value="F:RNA endonuclease activity"/>
    <property type="evidence" value="ECO:0007669"/>
    <property type="project" value="InterPro"/>
</dbReference>
<evidence type="ECO:0000256" key="1">
    <source>
        <dbReference type="ARBA" id="ARBA00022722"/>
    </source>
</evidence>
<dbReference type="GO" id="GO:0003723">
    <property type="term" value="F:RNA binding"/>
    <property type="evidence" value="ECO:0007669"/>
    <property type="project" value="InterPro"/>
</dbReference>